<dbReference type="EMBL" id="CP001357">
    <property type="protein sequence ID" value="ACN82777.1"/>
    <property type="molecule type" value="Genomic_DNA"/>
</dbReference>
<evidence type="ECO:0000313" key="2">
    <source>
        <dbReference type="Proteomes" id="UP000001803"/>
    </source>
</evidence>
<evidence type="ECO:0000313" key="1">
    <source>
        <dbReference type="EMBL" id="ACN82777.1"/>
    </source>
</evidence>
<dbReference type="AlphaFoldDB" id="A0A3B6VA35"/>
<reference evidence="1 2" key="1">
    <citation type="journal article" date="2009" name="PLoS ONE">
        <title>Genome sequence of the pathogenic intestinal spirochete Brachyspira hyodysenteriae reveals adaptations to its lifestyle in the porcine large intestine.</title>
        <authorList>
            <person name="Bellgard M.I."/>
            <person name="Wanchanthuek P."/>
            <person name="La T."/>
            <person name="Ryan K."/>
            <person name="Moolhuijzen P."/>
            <person name="Albertyn Z."/>
            <person name="Shaban B."/>
            <person name="Motro Y."/>
            <person name="Dunn D.S."/>
            <person name="Schibeci D."/>
            <person name="Hunter A."/>
            <person name="Barrero R."/>
            <person name="Phillips N.D."/>
            <person name="Hampson D.J."/>
        </authorList>
    </citation>
    <scope>NUCLEOTIDE SEQUENCE [LARGE SCALE GENOMIC DNA]</scope>
    <source>
        <strain evidence="2">ATCC 49526 / WA1</strain>
    </source>
</reference>
<gene>
    <name evidence="1" type="ordered locus">BHWA1_00277</name>
</gene>
<accession>A0A3B6VA35</accession>
<dbReference type="RefSeq" id="WP_012669830.1">
    <property type="nucleotide sequence ID" value="NC_012225.1"/>
</dbReference>
<dbReference type="Proteomes" id="UP000001803">
    <property type="component" value="Chromosome"/>
</dbReference>
<dbReference type="KEGG" id="bhy:BHWA1_00277"/>
<proteinExistence type="predicted"/>
<name>A0A3B6VA35_BRAHW</name>
<keyword evidence="2" id="KW-1185">Reference proteome</keyword>
<dbReference type="GeneID" id="63961402"/>
<protein>
    <submittedName>
        <fullName evidence="1">Uncharacterized protein</fullName>
    </submittedName>
</protein>
<sequence length="496" mass="57187">MKKIFALITIMSLIIIQCGNKTDNQTTSNNNVNTNETVQSNETIPATKILSQEDAAFLDKVKNKIIISGMAKYTFKDNGDIEYVYDSGSYREDKNYIFESSKDGTNAYYYELYNIQDKYEEGPSNIATNYKGFSVKNGILYEDNYQGYESDPNETIITKWEKENYYSNYYYREVKENPNFDNFPYENKADVTFEAYNERQEGILISESEYKPEEVGNINTYNFNGIYSNNNSSIELNKNNDETFYLYAINITTDENGQTVTNIQSTDVSKMILQENQYVEPHCGIGSHTLDYEETVGMDGGYIISIQPINADTIMVTEPNGSYGFTGIYKKAPEIADAVEYNDKSTKEKAYYNACRWYAENYSELNDIFNKIVDFDFEGGGYYEINMENVYLYIAKFKNSGYFSDNYIKNLENNFEEIKNNLEENKQNDGSVEGMEADWFLATQEIDYYLNIITNEMNLEDIVPYGDEGDSLCISNEAGESVILEVKKYGNEWLIE</sequence>
<organism evidence="1 2">
    <name type="scientific">Brachyspira hyodysenteriae (strain ATCC 49526 / WA1)</name>
    <dbReference type="NCBI Taxonomy" id="565034"/>
    <lineage>
        <taxon>Bacteria</taxon>
        <taxon>Pseudomonadati</taxon>
        <taxon>Spirochaetota</taxon>
        <taxon>Spirochaetia</taxon>
        <taxon>Brachyspirales</taxon>
        <taxon>Brachyspiraceae</taxon>
        <taxon>Brachyspira</taxon>
    </lineage>
</organism>